<gene>
    <name evidence="5" type="ORF">DC363_06210</name>
</gene>
<dbReference type="RefSeq" id="WP_108640257.1">
    <property type="nucleotide sequence ID" value="NZ_QCYG01000003.1"/>
</dbReference>
<sequence length="534" mass="59099">MITRRNFLASTAAAIPAVSYLSMAQQAFADTPKNLLVVAQQLDNMTTLDPHVSFEATGSEIIGNMYQQLVSPNPENPDVVDADVAESWEASDDDKMFTFKIRDGIKFSSGNELTAEDAAWSLRRTVKLNKSPAFIISQFGFTPENVDEMIQATDPRTLVIKTAEPTSIGFLVYCLSANIGCVADKQTVMANEVDGDMGSAWLDKNSAGSATFMLNTWRPSDAVVLTVNPHAGYEGPIERVMLRHIVDPASQMLMLTKGDIDIARNLTAEQLESVKSDDSIKLLRKQQASIMQLSMNVSHDKLSDPKVWEAVKWAIDYQGIKDNILGDTYEVHQSFVPNGLPGALNDTIFTQDIDKAKSLLAEAGYPDGFEIELDHYSAQPYPDIAQAVQANLAEVGIKAKLISGENRQVLTKMRARQHQMIISAWGTDYFDPNANADPYIINKDNSDDATSKPFVWRSHFQDDELIAMAEDARDEKDPAARIEKYLELQKKFVHASPFAIMFQKTATVAMRDNIDGVILAPLPSNNSYEEVTKT</sequence>
<dbReference type="InterPro" id="IPR006311">
    <property type="entry name" value="TAT_signal"/>
</dbReference>
<dbReference type="InterPro" id="IPR000914">
    <property type="entry name" value="SBP_5_dom"/>
</dbReference>
<dbReference type="GO" id="GO:0043190">
    <property type="term" value="C:ATP-binding cassette (ABC) transporter complex"/>
    <property type="evidence" value="ECO:0007669"/>
    <property type="project" value="InterPro"/>
</dbReference>
<dbReference type="OrthoDB" id="9803988at2"/>
<dbReference type="PROSITE" id="PS51318">
    <property type="entry name" value="TAT"/>
    <property type="match status" value="1"/>
</dbReference>
<proteinExistence type="inferred from homology"/>
<dbReference type="GO" id="GO:0030288">
    <property type="term" value="C:outer membrane-bounded periplasmic space"/>
    <property type="evidence" value="ECO:0007669"/>
    <property type="project" value="UniProtKB-ARBA"/>
</dbReference>
<dbReference type="GO" id="GO:1904680">
    <property type="term" value="F:peptide transmembrane transporter activity"/>
    <property type="evidence" value="ECO:0007669"/>
    <property type="project" value="TreeGrafter"/>
</dbReference>
<comment type="similarity">
    <text evidence="2">Belongs to the bacterial solute-binding protein 5 family.</text>
</comment>
<evidence type="ECO:0000313" key="6">
    <source>
        <dbReference type="Proteomes" id="UP000244817"/>
    </source>
</evidence>
<dbReference type="Gene3D" id="3.90.76.10">
    <property type="entry name" value="Dipeptide-binding Protein, Domain 1"/>
    <property type="match status" value="1"/>
</dbReference>
<feature type="domain" description="Solute-binding protein family 5" evidence="4">
    <location>
        <begin position="83"/>
        <end position="444"/>
    </location>
</feature>
<dbReference type="InterPro" id="IPR039424">
    <property type="entry name" value="SBP_5"/>
</dbReference>
<comment type="subcellular location">
    <subcellularLocation>
        <location evidence="1">Periplasm</location>
    </subcellularLocation>
</comment>
<reference evidence="5 6" key="1">
    <citation type="submission" date="2018-04" db="EMBL/GenBank/DDBJ databases">
        <title>Pelagivirga bohaiensis gen. nov., sp. nov., a bacterium isolated from the Bohai Sea.</title>
        <authorList>
            <person name="Ji X."/>
        </authorList>
    </citation>
    <scope>NUCLEOTIDE SEQUENCE [LARGE SCALE GENOMIC DNA]</scope>
    <source>
        <strain evidence="5 6">BH-SD16</strain>
    </source>
</reference>
<accession>A0A2T7FZ31</accession>
<evidence type="ECO:0000256" key="3">
    <source>
        <dbReference type="SAM" id="SignalP"/>
    </source>
</evidence>
<dbReference type="Proteomes" id="UP000244817">
    <property type="component" value="Unassembled WGS sequence"/>
</dbReference>
<dbReference type="GO" id="GO:0015833">
    <property type="term" value="P:peptide transport"/>
    <property type="evidence" value="ECO:0007669"/>
    <property type="project" value="TreeGrafter"/>
</dbReference>
<evidence type="ECO:0000259" key="4">
    <source>
        <dbReference type="Pfam" id="PF00496"/>
    </source>
</evidence>
<dbReference type="Gene3D" id="3.40.190.10">
    <property type="entry name" value="Periplasmic binding protein-like II"/>
    <property type="match status" value="1"/>
</dbReference>
<keyword evidence="6" id="KW-1185">Reference proteome</keyword>
<dbReference type="InterPro" id="IPR030678">
    <property type="entry name" value="Peptide/Ni-bd"/>
</dbReference>
<name>A0A2T7FZ31_9RHOB</name>
<protein>
    <submittedName>
        <fullName evidence="5">Peptide ABC transporter substrate-binding protein</fullName>
    </submittedName>
</protein>
<dbReference type="PANTHER" id="PTHR30290:SF34">
    <property type="entry name" value="ABC TRANSPORTER, PERIPLASMIC OLIGO-PEPTIDE BINDING PROTEIN, PUTATIVE-RELATED"/>
    <property type="match status" value="1"/>
</dbReference>
<feature type="signal peptide" evidence="3">
    <location>
        <begin position="1"/>
        <end position="29"/>
    </location>
</feature>
<dbReference type="SUPFAM" id="SSF53850">
    <property type="entry name" value="Periplasmic binding protein-like II"/>
    <property type="match status" value="1"/>
</dbReference>
<dbReference type="CDD" id="cd08512">
    <property type="entry name" value="PBP2_NikA_DppA_OppA_like_7"/>
    <property type="match status" value="1"/>
</dbReference>
<dbReference type="Pfam" id="PF00496">
    <property type="entry name" value="SBP_bac_5"/>
    <property type="match status" value="1"/>
</dbReference>
<feature type="chain" id="PRO_5015508053" evidence="3">
    <location>
        <begin position="30"/>
        <end position="534"/>
    </location>
</feature>
<evidence type="ECO:0000313" key="5">
    <source>
        <dbReference type="EMBL" id="PVA07430.1"/>
    </source>
</evidence>
<organism evidence="5 6">
    <name type="scientific">Thalassorhabdomicrobium marinisediminis</name>
    <dbReference type="NCBI Taxonomy" id="2170577"/>
    <lineage>
        <taxon>Bacteria</taxon>
        <taxon>Pseudomonadati</taxon>
        <taxon>Pseudomonadota</taxon>
        <taxon>Alphaproteobacteria</taxon>
        <taxon>Rhodobacterales</taxon>
        <taxon>Paracoccaceae</taxon>
        <taxon>Thalassorhabdomicrobium</taxon>
    </lineage>
</organism>
<dbReference type="PIRSF" id="PIRSF002741">
    <property type="entry name" value="MppA"/>
    <property type="match status" value="1"/>
</dbReference>
<dbReference type="EMBL" id="QCYG01000003">
    <property type="protein sequence ID" value="PVA07430.1"/>
    <property type="molecule type" value="Genomic_DNA"/>
</dbReference>
<dbReference type="AlphaFoldDB" id="A0A2T7FZ31"/>
<evidence type="ECO:0000256" key="2">
    <source>
        <dbReference type="ARBA" id="ARBA00005695"/>
    </source>
</evidence>
<dbReference type="Gene3D" id="3.10.105.10">
    <property type="entry name" value="Dipeptide-binding Protein, Domain 3"/>
    <property type="match status" value="1"/>
</dbReference>
<keyword evidence="3" id="KW-0732">Signal</keyword>
<evidence type="ECO:0000256" key="1">
    <source>
        <dbReference type="ARBA" id="ARBA00004418"/>
    </source>
</evidence>
<dbReference type="PANTHER" id="PTHR30290">
    <property type="entry name" value="PERIPLASMIC BINDING COMPONENT OF ABC TRANSPORTER"/>
    <property type="match status" value="1"/>
</dbReference>
<comment type="caution">
    <text evidence="5">The sequence shown here is derived from an EMBL/GenBank/DDBJ whole genome shotgun (WGS) entry which is preliminary data.</text>
</comment>